<gene>
    <name evidence="1" type="ORF">DI549_21340</name>
</gene>
<dbReference type="EMBL" id="QFQD01000107">
    <property type="protein sequence ID" value="PZQ79009.1"/>
    <property type="molecule type" value="Genomic_DNA"/>
</dbReference>
<feature type="non-terminal residue" evidence="1">
    <location>
        <position position="1"/>
    </location>
</feature>
<accession>A0A2W5QRQ5</accession>
<sequence>KVAAGLERFLDATRADELMITTPVHDFAAKRRIYVLLKALQSVSADA</sequence>
<protein>
    <submittedName>
        <fullName evidence="1">LLM class flavin-dependent oxidoreductase</fullName>
    </submittedName>
</protein>
<dbReference type="Proteomes" id="UP000248887">
    <property type="component" value="Unassembled WGS sequence"/>
</dbReference>
<evidence type="ECO:0000313" key="1">
    <source>
        <dbReference type="EMBL" id="PZQ79009.1"/>
    </source>
</evidence>
<dbReference type="AlphaFoldDB" id="A0A2W5QRQ5"/>
<evidence type="ECO:0000313" key="2">
    <source>
        <dbReference type="Proteomes" id="UP000248887"/>
    </source>
</evidence>
<reference evidence="1 2" key="1">
    <citation type="submission" date="2017-08" db="EMBL/GenBank/DDBJ databases">
        <title>Infants hospitalized years apart are colonized by the same room-sourced microbial strains.</title>
        <authorList>
            <person name="Brooks B."/>
            <person name="Olm M.R."/>
            <person name="Firek B.A."/>
            <person name="Baker R."/>
            <person name="Thomas B.C."/>
            <person name="Morowitz M.J."/>
            <person name="Banfield J.F."/>
        </authorList>
    </citation>
    <scope>NUCLEOTIDE SEQUENCE [LARGE SCALE GENOMIC DNA]</scope>
    <source>
        <strain evidence="1">S2_005_001_R2_27</strain>
    </source>
</reference>
<name>A0A2W5QRQ5_ANCNO</name>
<organism evidence="1 2">
    <name type="scientific">Ancylobacter novellus</name>
    <name type="common">Thiobacillus novellus</name>
    <dbReference type="NCBI Taxonomy" id="921"/>
    <lineage>
        <taxon>Bacteria</taxon>
        <taxon>Pseudomonadati</taxon>
        <taxon>Pseudomonadota</taxon>
        <taxon>Alphaproteobacteria</taxon>
        <taxon>Hyphomicrobiales</taxon>
        <taxon>Xanthobacteraceae</taxon>
        <taxon>Ancylobacter</taxon>
    </lineage>
</organism>
<comment type="caution">
    <text evidence="1">The sequence shown here is derived from an EMBL/GenBank/DDBJ whole genome shotgun (WGS) entry which is preliminary data.</text>
</comment>
<proteinExistence type="predicted"/>